<dbReference type="SUPFAM" id="SSF53098">
    <property type="entry name" value="Ribonuclease H-like"/>
    <property type="match status" value="1"/>
</dbReference>
<dbReference type="Gene3D" id="3.30.420.10">
    <property type="entry name" value="Ribonuclease H-like superfamily/Ribonuclease H"/>
    <property type="match status" value="1"/>
</dbReference>
<dbReference type="InterPro" id="IPR041588">
    <property type="entry name" value="Integrase_H2C2"/>
</dbReference>
<name>A0AA85IW14_TRIRE</name>
<dbReference type="WBParaSite" id="TREG1_113530.1">
    <property type="protein sequence ID" value="TREG1_113530.1"/>
    <property type="gene ID" value="TREG1_113530"/>
</dbReference>
<dbReference type="InterPro" id="IPR050951">
    <property type="entry name" value="Retrovirus_Pol_polyprotein"/>
</dbReference>
<dbReference type="PANTHER" id="PTHR37984:SF5">
    <property type="entry name" value="PROTEIN NYNRIN-LIKE"/>
    <property type="match status" value="1"/>
</dbReference>
<organism evidence="2 3">
    <name type="scientific">Trichobilharzia regenti</name>
    <name type="common">Nasal bird schistosome</name>
    <dbReference type="NCBI Taxonomy" id="157069"/>
    <lineage>
        <taxon>Eukaryota</taxon>
        <taxon>Metazoa</taxon>
        <taxon>Spiralia</taxon>
        <taxon>Lophotrochozoa</taxon>
        <taxon>Platyhelminthes</taxon>
        <taxon>Trematoda</taxon>
        <taxon>Digenea</taxon>
        <taxon>Strigeidida</taxon>
        <taxon>Schistosomatoidea</taxon>
        <taxon>Schistosomatidae</taxon>
        <taxon>Trichobilharzia</taxon>
    </lineage>
</organism>
<dbReference type="Pfam" id="PF17921">
    <property type="entry name" value="Integrase_H2C2"/>
    <property type="match status" value="1"/>
</dbReference>
<dbReference type="InterPro" id="IPR036397">
    <property type="entry name" value="RNaseH_sf"/>
</dbReference>
<evidence type="ECO:0000313" key="3">
    <source>
        <dbReference type="WBParaSite" id="TREG1_113530.1"/>
    </source>
</evidence>
<evidence type="ECO:0000259" key="1">
    <source>
        <dbReference type="Pfam" id="PF17921"/>
    </source>
</evidence>
<keyword evidence="2" id="KW-1185">Reference proteome</keyword>
<evidence type="ECO:0000313" key="2">
    <source>
        <dbReference type="Proteomes" id="UP000050795"/>
    </source>
</evidence>
<dbReference type="GO" id="GO:0003676">
    <property type="term" value="F:nucleic acid binding"/>
    <property type="evidence" value="ECO:0007669"/>
    <property type="project" value="InterPro"/>
</dbReference>
<protein>
    <recommendedName>
        <fullName evidence="1">Integrase zinc-binding domain-containing protein</fullName>
    </recommendedName>
</protein>
<dbReference type="PANTHER" id="PTHR37984">
    <property type="entry name" value="PROTEIN CBG26694"/>
    <property type="match status" value="1"/>
</dbReference>
<reference evidence="2" key="1">
    <citation type="submission" date="2022-06" db="EMBL/GenBank/DDBJ databases">
        <authorList>
            <person name="Berger JAMES D."/>
            <person name="Berger JAMES D."/>
        </authorList>
    </citation>
    <scope>NUCLEOTIDE SEQUENCE [LARGE SCALE GENOMIC DNA]</scope>
</reference>
<proteinExistence type="predicted"/>
<dbReference type="Gene3D" id="1.10.340.70">
    <property type="match status" value="1"/>
</dbReference>
<dbReference type="FunFam" id="1.10.340.70:FF:000003">
    <property type="entry name" value="Protein CBG25708"/>
    <property type="match status" value="1"/>
</dbReference>
<accession>A0AA85IW14</accession>
<reference evidence="3" key="2">
    <citation type="submission" date="2023-11" db="UniProtKB">
        <authorList>
            <consortium name="WormBaseParasite"/>
        </authorList>
    </citation>
    <scope>IDENTIFICATION</scope>
</reference>
<dbReference type="AlphaFoldDB" id="A0AA85IW14"/>
<dbReference type="InterPro" id="IPR012337">
    <property type="entry name" value="RNaseH-like_sf"/>
</dbReference>
<feature type="domain" description="Integrase zinc-binding" evidence="1">
    <location>
        <begin position="121"/>
        <end position="173"/>
    </location>
</feature>
<dbReference type="Proteomes" id="UP000050795">
    <property type="component" value="Unassembled WGS sequence"/>
</dbReference>
<sequence length="285" mass="32622">MLQGYDFQIKYKSTKDFGNVDVLSPLLSYNKPTKEDAVIAGVSVDEDVCHVLMMAINTLPVSADMVQRETQRDLTLQSVQQYLRCGWPSRIDCPDLKQFYQRRHSLSLVNDCIMFGERVVVPRSLQQKVISQLHFTHPGIGRMKSLARCYVYWPNIDRELEVMVRSCSRCARALKMPIKTALQPWPNPGKPWSRIHIDFAGPINGKQFLVVIDAYSKWPEVFIMQNTTVTITLNKLVQLFSRFGVPEIIVDWKSTNPVESWNCASVQSESRTIACQRLVNNAIII</sequence>